<dbReference type="PROSITE" id="PS51257">
    <property type="entry name" value="PROKAR_LIPOPROTEIN"/>
    <property type="match status" value="1"/>
</dbReference>
<dbReference type="EMBL" id="CP041636">
    <property type="protein sequence ID" value="QDO98790.1"/>
    <property type="molecule type" value="Genomic_DNA"/>
</dbReference>
<dbReference type="AlphaFoldDB" id="A0A516H546"/>
<evidence type="ECO:0000256" key="2">
    <source>
        <dbReference type="ARBA" id="ARBA00023136"/>
    </source>
</evidence>
<dbReference type="GO" id="GO:0030674">
    <property type="term" value="F:protein-macromolecule adaptor activity"/>
    <property type="evidence" value="ECO:0007669"/>
    <property type="project" value="TreeGrafter"/>
</dbReference>
<keyword evidence="1 4" id="KW-0732">Signal</keyword>
<sequence length="162" mass="17975">MRATLKRVFRMSFRLVAALTILLIGAACAPRQDYRGIAIEQEKLDLIKVGQTSEGQVNALLGSPSTISTFPDWGTVYYYISSETETVAFLAPELIDQHVLAISFDRNSVVREIKRYGVKDGKQVAFIDRETPTRGKEMTVLEQLFGNLGRFNNSVGSGGRGR</sequence>
<evidence type="ECO:0000313" key="7">
    <source>
        <dbReference type="Proteomes" id="UP000317496"/>
    </source>
</evidence>
<dbReference type="OrthoDB" id="7160681at2"/>
<keyword evidence="7" id="KW-1185">Reference proteome</keyword>
<dbReference type="Pfam" id="PF04355">
    <property type="entry name" value="BamE"/>
    <property type="match status" value="1"/>
</dbReference>
<dbReference type="InterPro" id="IPR037873">
    <property type="entry name" value="BamE-like"/>
</dbReference>
<dbReference type="PANTHER" id="PTHR37482">
    <property type="entry name" value="OUTER MEMBRANE PROTEIN ASSEMBLY FACTOR BAME"/>
    <property type="match status" value="1"/>
</dbReference>
<dbReference type="KEGG" id="fer:FNB15_16585"/>
<evidence type="ECO:0000256" key="3">
    <source>
        <dbReference type="ARBA" id="ARBA00023237"/>
    </source>
</evidence>
<reference evidence="6 7" key="1">
    <citation type="submission" date="2019-07" db="EMBL/GenBank/DDBJ databases">
        <title>Genome sequencing for Ferrovibrio sp. K5.</title>
        <authorList>
            <person name="Park S.-J."/>
        </authorList>
    </citation>
    <scope>NUCLEOTIDE SEQUENCE [LARGE SCALE GENOMIC DNA]</scope>
    <source>
        <strain evidence="6 7">K5</strain>
    </source>
</reference>
<dbReference type="GO" id="GO:0051205">
    <property type="term" value="P:protein insertion into membrane"/>
    <property type="evidence" value="ECO:0007669"/>
    <property type="project" value="TreeGrafter"/>
</dbReference>
<dbReference type="Gene3D" id="3.30.1450.10">
    <property type="match status" value="1"/>
</dbReference>
<evidence type="ECO:0000256" key="4">
    <source>
        <dbReference type="SAM" id="SignalP"/>
    </source>
</evidence>
<dbReference type="InterPro" id="IPR026592">
    <property type="entry name" value="BamE"/>
</dbReference>
<dbReference type="InterPro" id="IPR007450">
    <property type="entry name" value="BamE_dom"/>
</dbReference>
<accession>A0A516H546</accession>
<protein>
    <submittedName>
        <fullName evidence="6">Outer membrane protein assembly factor BamE</fullName>
    </submittedName>
</protein>
<proteinExistence type="predicted"/>
<keyword evidence="2" id="KW-0472">Membrane</keyword>
<name>A0A516H546_9PROT</name>
<gene>
    <name evidence="6" type="ORF">FNB15_16585</name>
</gene>
<feature type="signal peptide" evidence="4">
    <location>
        <begin position="1"/>
        <end position="29"/>
    </location>
</feature>
<dbReference type="Proteomes" id="UP000317496">
    <property type="component" value="Chromosome"/>
</dbReference>
<dbReference type="GO" id="GO:0043165">
    <property type="term" value="P:Gram-negative-bacterium-type cell outer membrane assembly"/>
    <property type="evidence" value="ECO:0007669"/>
    <property type="project" value="TreeGrafter"/>
</dbReference>
<evidence type="ECO:0000313" key="6">
    <source>
        <dbReference type="EMBL" id="QDO98790.1"/>
    </source>
</evidence>
<dbReference type="GO" id="GO:1990063">
    <property type="term" value="C:Bam protein complex"/>
    <property type="evidence" value="ECO:0007669"/>
    <property type="project" value="TreeGrafter"/>
</dbReference>
<evidence type="ECO:0000259" key="5">
    <source>
        <dbReference type="Pfam" id="PF04355"/>
    </source>
</evidence>
<organism evidence="6 7">
    <name type="scientific">Ferrovibrio terrae</name>
    <dbReference type="NCBI Taxonomy" id="2594003"/>
    <lineage>
        <taxon>Bacteria</taxon>
        <taxon>Pseudomonadati</taxon>
        <taxon>Pseudomonadota</taxon>
        <taxon>Alphaproteobacteria</taxon>
        <taxon>Rhodospirillales</taxon>
        <taxon>Rhodospirillaceae</taxon>
        <taxon>Ferrovibrio</taxon>
    </lineage>
</organism>
<feature type="chain" id="PRO_5022222081" evidence="4">
    <location>
        <begin position="30"/>
        <end position="162"/>
    </location>
</feature>
<keyword evidence="3" id="KW-0998">Cell outer membrane</keyword>
<feature type="domain" description="Outer membrane protein assembly factor BamE" evidence="5">
    <location>
        <begin position="37"/>
        <end position="113"/>
    </location>
</feature>
<dbReference type="PANTHER" id="PTHR37482:SF1">
    <property type="entry name" value="OUTER MEMBRANE PROTEIN ASSEMBLY FACTOR BAME"/>
    <property type="match status" value="1"/>
</dbReference>
<evidence type="ECO:0000256" key="1">
    <source>
        <dbReference type="ARBA" id="ARBA00022729"/>
    </source>
</evidence>